<keyword evidence="3" id="KW-1185">Reference proteome</keyword>
<protein>
    <submittedName>
        <fullName evidence="4">WPP domain-containing protein</fullName>
    </submittedName>
</protein>
<name>A0A0N4UMA3_DRAME</name>
<organism evidence="2 4">
    <name type="scientific">Dracunculus medinensis</name>
    <name type="common">Guinea worm</name>
    <dbReference type="NCBI Taxonomy" id="318479"/>
    <lineage>
        <taxon>Eukaryota</taxon>
        <taxon>Metazoa</taxon>
        <taxon>Ecdysozoa</taxon>
        <taxon>Nematoda</taxon>
        <taxon>Chromadorea</taxon>
        <taxon>Rhabditida</taxon>
        <taxon>Spirurina</taxon>
        <taxon>Dracunculoidea</taxon>
        <taxon>Dracunculidae</taxon>
        <taxon>Dracunculus</taxon>
    </lineage>
</organism>
<dbReference type="EMBL" id="UYYG01001222">
    <property type="protein sequence ID" value="VDN60545.1"/>
    <property type="molecule type" value="Genomic_DNA"/>
</dbReference>
<evidence type="ECO:0000313" key="1">
    <source>
        <dbReference type="EMBL" id="VDN60545.1"/>
    </source>
</evidence>
<dbReference type="Proteomes" id="UP000274756">
    <property type="component" value="Unassembled WGS sequence"/>
</dbReference>
<evidence type="ECO:0000313" key="3">
    <source>
        <dbReference type="Proteomes" id="UP000274756"/>
    </source>
</evidence>
<dbReference type="AlphaFoldDB" id="A0A0N4UMA3"/>
<evidence type="ECO:0000313" key="4">
    <source>
        <dbReference type="WBParaSite" id="DME_0000896701-mRNA-1"/>
    </source>
</evidence>
<gene>
    <name evidence="1" type="ORF">DME_LOCUS10518</name>
</gene>
<reference evidence="1 3" key="2">
    <citation type="submission" date="2018-11" db="EMBL/GenBank/DDBJ databases">
        <authorList>
            <consortium name="Pathogen Informatics"/>
        </authorList>
    </citation>
    <scope>NUCLEOTIDE SEQUENCE [LARGE SCALE GENOMIC DNA]</scope>
</reference>
<reference evidence="4" key="1">
    <citation type="submission" date="2017-02" db="UniProtKB">
        <authorList>
            <consortium name="WormBaseParasite"/>
        </authorList>
    </citation>
    <scope>IDENTIFICATION</scope>
</reference>
<dbReference type="Proteomes" id="UP000038040">
    <property type="component" value="Unplaced"/>
</dbReference>
<proteinExistence type="predicted"/>
<evidence type="ECO:0000313" key="2">
    <source>
        <dbReference type="Proteomes" id="UP000038040"/>
    </source>
</evidence>
<sequence>MWLEKKGEGGKGEEGRCVTSGTWGSEEITAVAECNGIRRIKGLQIEDNALGSDAREGAKTARSLAKKCFKRVAVSDSNGGRVLRSLEEVLRSVNVLFS</sequence>
<accession>A0A0N4UMA3</accession>
<dbReference type="WBParaSite" id="DME_0000896701-mRNA-1">
    <property type="protein sequence ID" value="DME_0000896701-mRNA-1"/>
    <property type="gene ID" value="DME_0000896701"/>
</dbReference>